<proteinExistence type="predicted"/>
<organism evidence="1 2">
    <name type="scientific">Candidatus Protochlamydia amoebophila</name>
    <dbReference type="NCBI Taxonomy" id="362787"/>
    <lineage>
        <taxon>Bacteria</taxon>
        <taxon>Pseudomonadati</taxon>
        <taxon>Chlamydiota</taxon>
        <taxon>Chlamydiia</taxon>
        <taxon>Parachlamydiales</taxon>
        <taxon>Parachlamydiaceae</taxon>
        <taxon>Candidatus Protochlamydia</taxon>
    </lineage>
</organism>
<dbReference type="EMBL" id="JSAN01000023">
    <property type="protein sequence ID" value="KIC73671.1"/>
    <property type="molecule type" value="Genomic_DNA"/>
</dbReference>
<dbReference type="Proteomes" id="UP000031465">
    <property type="component" value="Unassembled WGS sequence"/>
</dbReference>
<sequence>KIESNQLVYFAYQVSTGLPYRVVCPFPYKSTTATIHYQILPIIE</sequence>
<name>A0A0C1JTA6_9BACT</name>
<evidence type="ECO:0000313" key="2">
    <source>
        <dbReference type="Proteomes" id="UP000031465"/>
    </source>
</evidence>
<dbReference type="AlphaFoldDB" id="A0A0C1JTA6"/>
<reference evidence="1 2" key="1">
    <citation type="journal article" date="2014" name="Mol. Biol. Evol.">
        <title>Massive expansion of Ubiquitination-related gene families within the Chlamydiae.</title>
        <authorList>
            <person name="Domman D."/>
            <person name="Collingro A."/>
            <person name="Lagkouvardos I."/>
            <person name="Gehre L."/>
            <person name="Weinmaier T."/>
            <person name="Rattei T."/>
            <person name="Subtil A."/>
            <person name="Horn M."/>
        </authorList>
    </citation>
    <scope>NUCLEOTIDE SEQUENCE [LARGE SCALE GENOMIC DNA]</scope>
    <source>
        <strain evidence="1 2">EI2</strain>
    </source>
</reference>
<protein>
    <submittedName>
        <fullName evidence="1">Uncharacterized protein</fullName>
    </submittedName>
</protein>
<gene>
    <name evidence="1" type="ORF">DB44_AY00030</name>
</gene>
<accession>A0A0C1JTA6</accession>
<evidence type="ECO:0000313" key="1">
    <source>
        <dbReference type="EMBL" id="KIC73671.1"/>
    </source>
</evidence>
<comment type="caution">
    <text evidence="1">The sequence shown here is derived from an EMBL/GenBank/DDBJ whole genome shotgun (WGS) entry which is preliminary data.</text>
</comment>
<feature type="non-terminal residue" evidence="1">
    <location>
        <position position="1"/>
    </location>
</feature>